<protein>
    <submittedName>
        <fullName evidence="3">Uncharacterized protein</fullName>
    </submittedName>
</protein>
<dbReference type="EMBL" id="JAACJM010000015">
    <property type="protein sequence ID" value="KAF5368441.1"/>
    <property type="molecule type" value="Genomic_DNA"/>
</dbReference>
<feature type="region of interest" description="Disordered" evidence="1">
    <location>
        <begin position="200"/>
        <end position="219"/>
    </location>
</feature>
<dbReference type="Proteomes" id="UP000559256">
    <property type="component" value="Unassembled WGS sequence"/>
</dbReference>
<keyword evidence="2" id="KW-1133">Transmembrane helix</keyword>
<feature type="compositionally biased region" description="Polar residues" evidence="1">
    <location>
        <begin position="200"/>
        <end position="212"/>
    </location>
</feature>
<reference evidence="3 4" key="1">
    <citation type="journal article" date="2020" name="ISME J.">
        <title>Uncovering the hidden diversity of litter-decomposition mechanisms in mushroom-forming fungi.</title>
        <authorList>
            <person name="Floudas D."/>
            <person name="Bentzer J."/>
            <person name="Ahren D."/>
            <person name="Johansson T."/>
            <person name="Persson P."/>
            <person name="Tunlid A."/>
        </authorList>
    </citation>
    <scope>NUCLEOTIDE SEQUENCE [LARGE SCALE GENOMIC DNA]</scope>
    <source>
        <strain evidence="3 4">CBS 291.85</strain>
    </source>
</reference>
<proteinExistence type="predicted"/>
<evidence type="ECO:0000256" key="1">
    <source>
        <dbReference type="SAM" id="MobiDB-lite"/>
    </source>
</evidence>
<evidence type="ECO:0000313" key="4">
    <source>
        <dbReference type="Proteomes" id="UP000559256"/>
    </source>
</evidence>
<sequence length="295" mass="32454">MSASPKGLTEPNGNVFIRFASFFIGSIGFGLSVLAALLHLVYDRPQLPHVVEHTRMTRSSSTRSTRKHAKQDSVSSSNAPTLVPSTSTRKHAKQDSVSSSNASTLVPSMPHSPSIDSKLEFQPKTFLQEKQILQELVFLVEEPKDELDTPTTLVDSSETLSPEEIHTDDSSRKKLCSCRAKDPSRKCLFRALRKAPSAPSSLSSQGCVFTSTQKKKSQPRLRTMPYDAPFFLPTPDSLPPRPTPSRSQTTPPPLPKVNRSQSMVLEKSVQSVETDAPRSPKHVTILLPPTTARRS</sequence>
<dbReference type="AlphaFoldDB" id="A0A8H5GP61"/>
<comment type="caution">
    <text evidence="3">The sequence shown here is derived from an EMBL/GenBank/DDBJ whole genome shotgun (WGS) entry which is preliminary data.</text>
</comment>
<feature type="compositionally biased region" description="Polar residues" evidence="1">
    <location>
        <begin position="258"/>
        <end position="273"/>
    </location>
</feature>
<evidence type="ECO:0000313" key="3">
    <source>
        <dbReference type="EMBL" id="KAF5368441.1"/>
    </source>
</evidence>
<keyword evidence="2" id="KW-0812">Transmembrane</keyword>
<feature type="region of interest" description="Disordered" evidence="1">
    <location>
        <begin position="230"/>
        <end position="295"/>
    </location>
</feature>
<name>A0A8H5GP61_9AGAR</name>
<gene>
    <name evidence="3" type="ORF">D9758_002151</name>
</gene>
<dbReference type="OrthoDB" id="3070640at2759"/>
<feature type="compositionally biased region" description="Polar residues" evidence="1">
    <location>
        <begin position="95"/>
        <end position="106"/>
    </location>
</feature>
<keyword evidence="4" id="KW-1185">Reference proteome</keyword>
<organism evidence="3 4">
    <name type="scientific">Tetrapyrgos nigripes</name>
    <dbReference type="NCBI Taxonomy" id="182062"/>
    <lineage>
        <taxon>Eukaryota</taxon>
        <taxon>Fungi</taxon>
        <taxon>Dikarya</taxon>
        <taxon>Basidiomycota</taxon>
        <taxon>Agaricomycotina</taxon>
        <taxon>Agaricomycetes</taxon>
        <taxon>Agaricomycetidae</taxon>
        <taxon>Agaricales</taxon>
        <taxon>Marasmiineae</taxon>
        <taxon>Marasmiaceae</taxon>
        <taxon>Tetrapyrgos</taxon>
    </lineage>
</organism>
<feature type="region of interest" description="Disordered" evidence="1">
    <location>
        <begin position="52"/>
        <end position="114"/>
    </location>
</feature>
<accession>A0A8H5GP61</accession>
<keyword evidence="2" id="KW-0472">Membrane</keyword>
<evidence type="ECO:0000256" key="2">
    <source>
        <dbReference type="SAM" id="Phobius"/>
    </source>
</evidence>
<feature type="compositionally biased region" description="Polar residues" evidence="1">
    <location>
        <begin position="72"/>
        <end position="87"/>
    </location>
</feature>
<feature type="transmembrane region" description="Helical" evidence="2">
    <location>
        <begin position="20"/>
        <end position="42"/>
    </location>
</feature>